<name>A0A8J7LHR0_9NOST</name>
<comment type="caution">
    <text evidence="1">The sequence shown here is derived from an EMBL/GenBank/DDBJ whole genome shotgun (WGS) entry which is preliminary data.</text>
</comment>
<evidence type="ECO:0000313" key="2">
    <source>
        <dbReference type="Proteomes" id="UP000662314"/>
    </source>
</evidence>
<sequence>MKTTIDNSYLVMLNGSHSWGTTATSSQSTALLPRRKMVFLLNTFWINKSIAQKIRMGFGKCLHPDRF</sequence>
<proteinExistence type="predicted"/>
<accession>A0A8J7LHR0</accession>
<dbReference type="RefSeq" id="WP_214435152.1">
    <property type="nucleotide sequence ID" value="NZ_JAECZA010000231.1"/>
</dbReference>
<dbReference type="AlphaFoldDB" id="A0A8J7LHR0"/>
<dbReference type="Proteomes" id="UP000662314">
    <property type="component" value="Unassembled WGS sequence"/>
</dbReference>
<gene>
    <name evidence="1" type="ORF">I8752_26200</name>
</gene>
<dbReference type="EMBL" id="JAECZA010000231">
    <property type="protein sequence ID" value="MBH8576418.1"/>
    <property type="molecule type" value="Genomic_DNA"/>
</dbReference>
<reference evidence="1 2" key="1">
    <citation type="journal article" date="2021" name="Int. J. Syst. Evol. Microbiol.">
        <title>Amazonocrinis nigriterrae gen. nov., sp. nov., Atlanticothrix silvestris gen. nov., sp. nov. and Dendronalium phyllosphericum gen. nov., sp. nov., nostocacean cyanobacteria from Brazilian environments.</title>
        <authorList>
            <person name="Alvarenga D.O."/>
            <person name="Andreote A.P.D."/>
            <person name="Branco L.H.Z."/>
            <person name="Delbaje E."/>
            <person name="Cruz R.B."/>
            <person name="Varani A.M."/>
            <person name="Fiore M.F."/>
        </authorList>
    </citation>
    <scope>NUCLEOTIDE SEQUENCE [LARGE SCALE GENOMIC DNA]</scope>
    <source>
        <strain evidence="1 2">CENA369</strain>
    </source>
</reference>
<protein>
    <submittedName>
        <fullName evidence="1">Uncharacterized protein</fullName>
    </submittedName>
</protein>
<keyword evidence="2" id="KW-1185">Reference proteome</keyword>
<evidence type="ECO:0000313" key="1">
    <source>
        <dbReference type="EMBL" id="MBH8576418.1"/>
    </source>
</evidence>
<organism evidence="1 2">
    <name type="scientific">Dendronalium phyllosphericum CENA369</name>
    <dbReference type="NCBI Taxonomy" id="1725256"/>
    <lineage>
        <taxon>Bacteria</taxon>
        <taxon>Bacillati</taxon>
        <taxon>Cyanobacteriota</taxon>
        <taxon>Cyanophyceae</taxon>
        <taxon>Nostocales</taxon>
        <taxon>Nostocaceae</taxon>
        <taxon>Dendronalium</taxon>
        <taxon>Dendronalium phyllosphericum</taxon>
    </lineage>
</organism>